<accession>A0ABD1D6R3</accession>
<dbReference type="EMBL" id="JBEHCU010007189">
    <property type="protein sequence ID" value="KAL1395323.1"/>
    <property type="molecule type" value="Genomic_DNA"/>
</dbReference>
<dbReference type="AlphaFoldDB" id="A0ABD1D6R3"/>
<evidence type="ECO:0000313" key="2">
    <source>
        <dbReference type="Proteomes" id="UP001562425"/>
    </source>
</evidence>
<feature type="non-terminal residue" evidence="1">
    <location>
        <position position="109"/>
    </location>
</feature>
<reference evidence="1 2" key="1">
    <citation type="submission" date="2024-05" db="EMBL/GenBank/DDBJ databases">
        <title>Culex pipiens pipiens assembly and annotation.</title>
        <authorList>
            <person name="Alout H."/>
            <person name="Durand T."/>
        </authorList>
    </citation>
    <scope>NUCLEOTIDE SEQUENCE [LARGE SCALE GENOMIC DNA]</scope>
    <source>
        <strain evidence="1">HA-2024</strain>
        <tissue evidence="1">Whole body</tissue>
    </source>
</reference>
<sequence>MAVVDDKKEKKTRNASPDVLKLRIPSIANSPIPRGSPFSDCSYNINERENMVKAGVGNMSRLNRRSVPLGHDYEKAAIVLKETKVDFNKNISRAVQELSGRQLVSPVQQ</sequence>
<gene>
    <name evidence="1" type="ORF">pipiens_000322</name>
</gene>
<protein>
    <submittedName>
        <fullName evidence="1">Uncharacterized protein</fullName>
    </submittedName>
</protein>
<comment type="caution">
    <text evidence="1">The sequence shown here is derived from an EMBL/GenBank/DDBJ whole genome shotgun (WGS) entry which is preliminary data.</text>
</comment>
<keyword evidence="2" id="KW-1185">Reference proteome</keyword>
<name>A0ABD1D6R3_CULPP</name>
<proteinExistence type="predicted"/>
<dbReference type="Proteomes" id="UP001562425">
    <property type="component" value="Unassembled WGS sequence"/>
</dbReference>
<evidence type="ECO:0000313" key="1">
    <source>
        <dbReference type="EMBL" id="KAL1395323.1"/>
    </source>
</evidence>
<organism evidence="1 2">
    <name type="scientific">Culex pipiens pipiens</name>
    <name type="common">Northern house mosquito</name>
    <dbReference type="NCBI Taxonomy" id="38569"/>
    <lineage>
        <taxon>Eukaryota</taxon>
        <taxon>Metazoa</taxon>
        <taxon>Ecdysozoa</taxon>
        <taxon>Arthropoda</taxon>
        <taxon>Hexapoda</taxon>
        <taxon>Insecta</taxon>
        <taxon>Pterygota</taxon>
        <taxon>Neoptera</taxon>
        <taxon>Endopterygota</taxon>
        <taxon>Diptera</taxon>
        <taxon>Nematocera</taxon>
        <taxon>Culicoidea</taxon>
        <taxon>Culicidae</taxon>
        <taxon>Culicinae</taxon>
        <taxon>Culicini</taxon>
        <taxon>Culex</taxon>
        <taxon>Culex</taxon>
    </lineage>
</organism>